<dbReference type="GO" id="GO:0070273">
    <property type="term" value="F:phosphatidylinositol-4-phosphate binding"/>
    <property type="evidence" value="ECO:0007669"/>
    <property type="project" value="InterPro"/>
</dbReference>
<keyword evidence="6" id="KW-1185">Reference proteome</keyword>
<dbReference type="EMBL" id="BSTK01000006">
    <property type="protein sequence ID" value="GLY86495.1"/>
    <property type="molecule type" value="Genomic_DNA"/>
</dbReference>
<keyword evidence="4" id="KW-0472">Membrane</keyword>
<organism evidence="5 6">
    <name type="scientific">Actinoallomurus iriomotensis</name>
    <dbReference type="NCBI Taxonomy" id="478107"/>
    <lineage>
        <taxon>Bacteria</taxon>
        <taxon>Bacillati</taxon>
        <taxon>Actinomycetota</taxon>
        <taxon>Actinomycetes</taxon>
        <taxon>Streptosporangiales</taxon>
        <taxon>Thermomonosporaceae</taxon>
        <taxon>Actinoallomurus</taxon>
    </lineage>
</organism>
<keyword evidence="3" id="KW-0446">Lipid-binding</keyword>
<proteinExistence type="predicted"/>
<name>A0A9W6W030_9ACTN</name>
<sequence>MSLPESLPARMFLLAFDTDTNRLTSRSQLGLVLRAAALAELYLTERVTDTGGRARAASDARPTGDPVLDDLADQIAAHRPRAWHRWIGRHERATVRAVREQLAAGHHLTIEHRALLPDRVEPRDRHAVRQYAETVRGALRQSPARTDPRTAAVLALAARGEVKTVVSRRERREYRRTLDELAVYTGPVADALRKAVQTKRTVAATTATAAGS</sequence>
<evidence type="ECO:0000256" key="4">
    <source>
        <dbReference type="ARBA" id="ARBA00023136"/>
    </source>
</evidence>
<reference evidence="5" key="1">
    <citation type="submission" date="2023-03" db="EMBL/GenBank/DDBJ databases">
        <title>Actinoallomurus iriomotensis NBRC 103684.</title>
        <authorList>
            <person name="Ichikawa N."/>
            <person name="Sato H."/>
            <person name="Tonouchi N."/>
        </authorList>
    </citation>
    <scope>NUCLEOTIDE SEQUENCE</scope>
    <source>
        <strain evidence="5">NBRC 103684</strain>
    </source>
</reference>
<comment type="subcellular location">
    <subcellularLocation>
        <location evidence="1">Golgi apparatus membrane</location>
        <topology evidence="1">Peripheral membrane protein</topology>
        <orientation evidence="1">Cytoplasmic side</orientation>
    </subcellularLocation>
</comment>
<evidence type="ECO:0008006" key="7">
    <source>
        <dbReference type="Google" id="ProtNLM"/>
    </source>
</evidence>
<dbReference type="InterPro" id="IPR008628">
    <property type="entry name" value="GPP34-like"/>
</dbReference>
<dbReference type="RefSeq" id="WP_285574628.1">
    <property type="nucleotide sequence ID" value="NZ_BSTK01000006.1"/>
</dbReference>
<keyword evidence="2" id="KW-0333">Golgi apparatus</keyword>
<accession>A0A9W6W030</accession>
<comment type="caution">
    <text evidence="5">The sequence shown here is derived from an EMBL/GenBank/DDBJ whole genome shotgun (WGS) entry which is preliminary data.</text>
</comment>
<evidence type="ECO:0000256" key="1">
    <source>
        <dbReference type="ARBA" id="ARBA00004255"/>
    </source>
</evidence>
<dbReference type="GO" id="GO:0005737">
    <property type="term" value="C:cytoplasm"/>
    <property type="evidence" value="ECO:0007669"/>
    <property type="project" value="UniProtKB-ARBA"/>
</dbReference>
<evidence type="ECO:0000313" key="5">
    <source>
        <dbReference type="EMBL" id="GLY86495.1"/>
    </source>
</evidence>
<dbReference type="Pfam" id="PF05719">
    <property type="entry name" value="GPP34"/>
    <property type="match status" value="1"/>
</dbReference>
<dbReference type="InterPro" id="IPR038261">
    <property type="entry name" value="GPP34-like_sf"/>
</dbReference>
<protein>
    <recommendedName>
        <fullName evidence="7">GPP34 family phosphoprotein</fullName>
    </recommendedName>
</protein>
<dbReference type="Proteomes" id="UP001165074">
    <property type="component" value="Unassembled WGS sequence"/>
</dbReference>
<dbReference type="GO" id="GO:0012505">
    <property type="term" value="C:endomembrane system"/>
    <property type="evidence" value="ECO:0007669"/>
    <property type="project" value="UniProtKB-ARBA"/>
</dbReference>
<dbReference type="AlphaFoldDB" id="A0A9W6W030"/>
<evidence type="ECO:0000313" key="6">
    <source>
        <dbReference type="Proteomes" id="UP001165074"/>
    </source>
</evidence>
<dbReference type="Gene3D" id="1.10.3630.10">
    <property type="entry name" value="yeast vps74-n-term truncation variant domain like"/>
    <property type="match status" value="1"/>
</dbReference>
<evidence type="ECO:0000256" key="3">
    <source>
        <dbReference type="ARBA" id="ARBA00023121"/>
    </source>
</evidence>
<gene>
    <name evidence="5" type="ORF">Airi02_044240</name>
</gene>
<evidence type="ECO:0000256" key="2">
    <source>
        <dbReference type="ARBA" id="ARBA00023034"/>
    </source>
</evidence>